<dbReference type="GO" id="GO:0006952">
    <property type="term" value="P:defense response"/>
    <property type="evidence" value="ECO:0007669"/>
    <property type="project" value="UniProtKB-KW"/>
</dbReference>
<comment type="catalytic activity">
    <reaction evidence="1">
        <text>Endohydrolysis of the N-glycosidic bond at one specific adenosine on the 28S rRNA.</text>
        <dbReference type="EC" id="3.2.2.22"/>
    </reaction>
</comment>
<dbReference type="InterPro" id="IPR016139">
    <property type="entry name" value="Ribosome_inactivat_prot_sub2"/>
</dbReference>
<dbReference type="InterPro" id="IPR017989">
    <property type="entry name" value="Ribosome_inactivat_1/2"/>
</dbReference>
<dbReference type="EC" id="3.2.2.22" evidence="1"/>
<keyword evidence="1" id="KW-0652">Protein synthesis inhibitor</keyword>
<accession>A0A9Q0JEV8</accession>
<dbReference type="AlphaFoldDB" id="A0A9Q0JEV8"/>
<dbReference type="InterPro" id="IPR036041">
    <property type="entry name" value="Ribosome-inact_prot_sf"/>
</dbReference>
<comment type="caution">
    <text evidence="2">The sequence shown here is derived from an EMBL/GenBank/DDBJ whole genome shotgun (WGS) entry which is preliminary data.</text>
</comment>
<keyword evidence="1" id="KW-0611">Plant defense</keyword>
<proteinExistence type="inferred from homology"/>
<gene>
    <name evidence="2" type="ORF">Tsubulata_037204</name>
</gene>
<dbReference type="InterPro" id="IPR001574">
    <property type="entry name" value="Ribosome_inactivat_prot"/>
</dbReference>
<dbReference type="PRINTS" id="PR00396">
    <property type="entry name" value="SHIGARICIN"/>
</dbReference>
<dbReference type="PANTHER" id="PTHR33453">
    <property type="match status" value="1"/>
</dbReference>
<comment type="similarity">
    <text evidence="1">Belongs to the ribosome-inactivating protein family.</text>
</comment>
<dbReference type="InterPro" id="IPR016138">
    <property type="entry name" value="Ribosome_inactivat_prot_sub1"/>
</dbReference>
<keyword evidence="3" id="KW-1185">Reference proteome</keyword>
<dbReference type="GO" id="GO:0090729">
    <property type="term" value="F:toxin activity"/>
    <property type="evidence" value="ECO:0007669"/>
    <property type="project" value="UniProtKB-KW"/>
</dbReference>
<protein>
    <recommendedName>
        <fullName evidence="1">rRNA N-glycosylase</fullName>
        <ecNumber evidence="1">3.2.2.22</ecNumber>
    </recommendedName>
</protein>
<name>A0A9Q0JEV8_9ROSI</name>
<dbReference type="OrthoDB" id="1704365at2759"/>
<sequence>MRVMRDPGTVANNRRFIEVQLTNDEDRFIILAIDVTNLYVVAYRVGDQCWFLNDNDYPSNAPPGSSVFLDIPAGQRRRRLEFSGNYGGGNHTLQSFGGHRENINLGMTMLNEVVELLLRGDAVRPNERARAFIIIIQKVSEAVRFEYIENQVVYSMPLVDDVQYFLLFRPDMHMLSLENNWSDLSEQIQVSQTRYNRGFARTLVIHDRAGQPMYVDSLSFSLFSAIRCWAVLFLLMGPPTINKK</sequence>
<keyword evidence="1" id="KW-0800">Toxin</keyword>
<dbReference type="PANTHER" id="PTHR33453:SF34">
    <property type="entry name" value="RIBOSOME-INACTIVATING PROTEIN"/>
    <property type="match status" value="1"/>
</dbReference>
<dbReference type="GO" id="GO:0017148">
    <property type="term" value="P:negative regulation of translation"/>
    <property type="evidence" value="ECO:0007669"/>
    <property type="project" value="UniProtKB-KW"/>
</dbReference>
<evidence type="ECO:0000256" key="1">
    <source>
        <dbReference type="RuleBase" id="RU004915"/>
    </source>
</evidence>
<organism evidence="2 3">
    <name type="scientific">Turnera subulata</name>
    <dbReference type="NCBI Taxonomy" id="218843"/>
    <lineage>
        <taxon>Eukaryota</taxon>
        <taxon>Viridiplantae</taxon>
        <taxon>Streptophyta</taxon>
        <taxon>Embryophyta</taxon>
        <taxon>Tracheophyta</taxon>
        <taxon>Spermatophyta</taxon>
        <taxon>Magnoliopsida</taxon>
        <taxon>eudicotyledons</taxon>
        <taxon>Gunneridae</taxon>
        <taxon>Pentapetalae</taxon>
        <taxon>rosids</taxon>
        <taxon>fabids</taxon>
        <taxon>Malpighiales</taxon>
        <taxon>Passifloraceae</taxon>
        <taxon>Turnera</taxon>
    </lineage>
</organism>
<evidence type="ECO:0000313" key="2">
    <source>
        <dbReference type="EMBL" id="KAJ4839098.1"/>
    </source>
</evidence>
<dbReference type="Pfam" id="PF00161">
    <property type="entry name" value="RIP"/>
    <property type="match status" value="1"/>
</dbReference>
<dbReference type="Gene3D" id="4.10.470.10">
    <property type="entry name" value="Ricin (A Subunit), domain 2"/>
    <property type="match status" value="1"/>
</dbReference>
<reference evidence="2" key="1">
    <citation type="submission" date="2022-02" db="EMBL/GenBank/DDBJ databases">
        <authorList>
            <person name="Henning P.M."/>
            <person name="McCubbin A.G."/>
            <person name="Shore J.S."/>
        </authorList>
    </citation>
    <scope>NUCLEOTIDE SEQUENCE</scope>
    <source>
        <strain evidence="2">F60SS</strain>
        <tissue evidence="2">Leaves</tissue>
    </source>
</reference>
<dbReference type="GO" id="GO:0030598">
    <property type="term" value="F:rRNA N-glycosylase activity"/>
    <property type="evidence" value="ECO:0007669"/>
    <property type="project" value="UniProtKB-EC"/>
</dbReference>
<dbReference type="Gene3D" id="3.40.420.10">
    <property type="entry name" value="Ricin (A subunit), domain 1"/>
    <property type="match status" value="1"/>
</dbReference>
<evidence type="ECO:0000313" key="3">
    <source>
        <dbReference type="Proteomes" id="UP001141552"/>
    </source>
</evidence>
<dbReference type="Proteomes" id="UP001141552">
    <property type="component" value="Unassembled WGS sequence"/>
</dbReference>
<reference evidence="2" key="2">
    <citation type="journal article" date="2023" name="Plants (Basel)">
        <title>Annotation of the Turnera subulata (Passifloraceae) Draft Genome Reveals the S-Locus Evolved after the Divergence of Turneroideae from Passifloroideae in a Stepwise Manner.</title>
        <authorList>
            <person name="Henning P.M."/>
            <person name="Roalson E.H."/>
            <person name="Mir W."/>
            <person name="McCubbin A.G."/>
            <person name="Shore J.S."/>
        </authorList>
    </citation>
    <scope>NUCLEOTIDE SEQUENCE</scope>
    <source>
        <strain evidence="2">F60SS</strain>
    </source>
</reference>
<keyword evidence="1" id="KW-0378">Hydrolase</keyword>
<dbReference type="SUPFAM" id="SSF56371">
    <property type="entry name" value="Ribosome inactivating proteins (RIP)"/>
    <property type="match status" value="1"/>
</dbReference>
<dbReference type="EMBL" id="JAKUCV010003394">
    <property type="protein sequence ID" value="KAJ4839098.1"/>
    <property type="molecule type" value="Genomic_DNA"/>
</dbReference>